<dbReference type="PANTHER" id="PTHR10338:SF108">
    <property type="entry name" value="INTER-ALPHA-TRYPSIN INHIBITOR HEAVY CHAIN H4-LIKE PROTEIN"/>
    <property type="match status" value="1"/>
</dbReference>
<organism evidence="2 3">
    <name type="scientific">Chryseobacterium takakiae</name>
    <dbReference type="NCBI Taxonomy" id="1302685"/>
    <lineage>
        <taxon>Bacteria</taxon>
        <taxon>Pseudomonadati</taxon>
        <taxon>Bacteroidota</taxon>
        <taxon>Flavobacteriia</taxon>
        <taxon>Flavobacteriales</taxon>
        <taxon>Weeksellaceae</taxon>
        <taxon>Chryseobacterium group</taxon>
        <taxon>Chryseobacterium</taxon>
    </lineage>
</organism>
<dbReference type="SUPFAM" id="SSF53300">
    <property type="entry name" value="vWA-like"/>
    <property type="match status" value="1"/>
</dbReference>
<evidence type="ECO:0000259" key="1">
    <source>
        <dbReference type="PROSITE" id="PS50234"/>
    </source>
</evidence>
<protein>
    <submittedName>
        <fullName evidence="2">von Willebrand factor type A domain-containing protein</fullName>
    </submittedName>
</protein>
<gene>
    <name evidence="2" type="ORF">SAMN05444408_107126</name>
</gene>
<dbReference type="InterPro" id="IPR036465">
    <property type="entry name" value="vWFA_dom_sf"/>
</dbReference>
<sequence>MKNLSVLNKSTFIYLFSSTFIFNISKAQYGVSSGSVSHTVSNGLSSANEHGFLNENTIIVEDFMNYHKHQIKIPKKNEVALSIDYDNTVLRSDDNFLVQIGLATQNVSDRQHSNNVNVSLVIDNSGSMGGGKLEKVKTALKVFVKGLKPEDIISIVKFDDTANLVLKSSKIKEVAGNLDSIIESIYPSGSTNIHSGMMMGYSEAQKHNTKDYNSKVILLTDGMTNSGITDPETILKQSKEYNDKGIDISTIGVGQQLDFYLLRQIATSGRGSNYFIGDAEKDIQKTFKDELESLLYNIGKKPKLTINLPEGMRINKFYGYQPKYISNHEIEVELENLDCGQTQIFLMEVEKNERENSSITASLVYEKNDEIKKVSSKKGYDAMTETTQQELKKNFQIAKMATELKKAAKYFSQTNIGNTKKSMQNIINYYQSFCNKKDEDLRRIYDIALQYSPRLHTNSYE</sequence>
<dbReference type="Gene3D" id="3.40.50.410">
    <property type="entry name" value="von Willebrand factor, type A domain"/>
    <property type="match status" value="1"/>
</dbReference>
<dbReference type="OrthoDB" id="9781333at2"/>
<evidence type="ECO:0000313" key="2">
    <source>
        <dbReference type="EMBL" id="SHF00791.1"/>
    </source>
</evidence>
<dbReference type="PANTHER" id="PTHR10338">
    <property type="entry name" value="INTER-ALPHA-TRYPSIN INHIBITOR HEAVY CHAIN FAMILY MEMBER"/>
    <property type="match status" value="1"/>
</dbReference>
<dbReference type="Proteomes" id="UP000184236">
    <property type="component" value="Unassembled WGS sequence"/>
</dbReference>
<dbReference type="AlphaFoldDB" id="A0A1M4Y4V3"/>
<feature type="domain" description="VWFA" evidence="1">
    <location>
        <begin position="117"/>
        <end position="291"/>
    </location>
</feature>
<dbReference type="InterPro" id="IPR002035">
    <property type="entry name" value="VWF_A"/>
</dbReference>
<proteinExistence type="predicted"/>
<dbReference type="STRING" id="1302685.SAMN05444408_107126"/>
<dbReference type="Pfam" id="PF00092">
    <property type="entry name" value="VWA"/>
    <property type="match status" value="1"/>
</dbReference>
<evidence type="ECO:0000313" key="3">
    <source>
        <dbReference type="Proteomes" id="UP000184236"/>
    </source>
</evidence>
<dbReference type="InterPro" id="IPR050934">
    <property type="entry name" value="ITIH"/>
</dbReference>
<dbReference type="RefSeq" id="WP_072884790.1">
    <property type="nucleotide sequence ID" value="NZ_FQVO01000007.1"/>
</dbReference>
<dbReference type="PROSITE" id="PS50234">
    <property type="entry name" value="VWFA"/>
    <property type="match status" value="1"/>
</dbReference>
<keyword evidence="3" id="KW-1185">Reference proteome</keyword>
<reference evidence="3" key="1">
    <citation type="submission" date="2016-11" db="EMBL/GenBank/DDBJ databases">
        <authorList>
            <person name="Varghese N."/>
            <person name="Submissions S."/>
        </authorList>
    </citation>
    <scope>NUCLEOTIDE SEQUENCE [LARGE SCALE GENOMIC DNA]</scope>
    <source>
        <strain evidence="3">DSM 26898</strain>
    </source>
</reference>
<dbReference type="SMART" id="SM00327">
    <property type="entry name" value="VWA"/>
    <property type="match status" value="1"/>
</dbReference>
<dbReference type="EMBL" id="FQVO01000007">
    <property type="protein sequence ID" value="SHF00791.1"/>
    <property type="molecule type" value="Genomic_DNA"/>
</dbReference>
<name>A0A1M4Y4V3_9FLAO</name>
<accession>A0A1M4Y4V3</accession>